<evidence type="ECO:0000313" key="3">
    <source>
        <dbReference type="EnsemblMetazoa" id="GPAI040920-PA"/>
    </source>
</evidence>
<dbReference type="GO" id="GO:0005794">
    <property type="term" value="C:Golgi apparatus"/>
    <property type="evidence" value="ECO:0007669"/>
    <property type="project" value="TreeGrafter"/>
</dbReference>
<keyword evidence="1" id="KW-1015">Disulfide bond</keyword>
<dbReference type="InterPro" id="IPR029044">
    <property type="entry name" value="Nucleotide-diphossugar_trans"/>
</dbReference>
<dbReference type="PANTHER" id="PTHR11675:SF134">
    <property type="entry name" value="N-ACETYLGALACTOSAMINYLTRANSFERASE 4-RELATED"/>
    <property type="match status" value="1"/>
</dbReference>
<evidence type="ECO:0000256" key="1">
    <source>
        <dbReference type="ARBA" id="ARBA00023157"/>
    </source>
</evidence>
<reference evidence="4" key="1">
    <citation type="submission" date="2014-03" db="EMBL/GenBank/DDBJ databases">
        <authorList>
            <person name="Aksoy S."/>
            <person name="Warren W."/>
            <person name="Wilson R.K."/>
        </authorList>
    </citation>
    <scope>NUCLEOTIDE SEQUENCE [LARGE SCALE GENOMIC DNA]</scope>
    <source>
        <strain evidence="4">IAEA</strain>
    </source>
</reference>
<name>A0A1B0AC90_GLOPL</name>
<dbReference type="VEuPathDB" id="VectorBase:GPAI040920"/>
<dbReference type="EnsemblMetazoa" id="GPAI040920-RA">
    <property type="protein sequence ID" value="GPAI040920-PA"/>
    <property type="gene ID" value="GPAI040920"/>
</dbReference>
<evidence type="ECO:0000256" key="2">
    <source>
        <dbReference type="ARBA" id="ARBA00023180"/>
    </source>
</evidence>
<reference evidence="3" key="2">
    <citation type="submission" date="2020-05" db="UniProtKB">
        <authorList>
            <consortium name="EnsemblMetazoa"/>
        </authorList>
    </citation>
    <scope>IDENTIFICATION</scope>
    <source>
        <strain evidence="3">IAEA</strain>
    </source>
</reference>
<dbReference type="PANTHER" id="PTHR11675">
    <property type="entry name" value="N-ACETYLGALACTOSAMINYLTRANSFERASE"/>
    <property type="match status" value="1"/>
</dbReference>
<proteinExistence type="predicted"/>
<sequence>MRAFTPSRGGVNWPFNYVQLPLLSKEFERMPVPHSNSVINEGLFTIRREHFWHLDDSDGGLKICGAKQFELSFQIWLRGARLLEVPCSRVAHLYKTPNYRVKYTDKKDDVISKAKLRLA</sequence>
<dbReference type="STRING" id="7398.A0A1B0AC90"/>
<accession>A0A1B0AC90</accession>
<dbReference type="GO" id="GO:0006493">
    <property type="term" value="P:protein O-linked glycosylation"/>
    <property type="evidence" value="ECO:0007669"/>
    <property type="project" value="TreeGrafter"/>
</dbReference>
<dbReference type="SUPFAM" id="SSF53448">
    <property type="entry name" value="Nucleotide-diphospho-sugar transferases"/>
    <property type="match status" value="1"/>
</dbReference>
<dbReference type="Gene3D" id="3.90.550.10">
    <property type="entry name" value="Spore Coat Polysaccharide Biosynthesis Protein SpsA, Chain A"/>
    <property type="match status" value="1"/>
</dbReference>
<keyword evidence="2" id="KW-0325">Glycoprotein</keyword>
<dbReference type="AlphaFoldDB" id="A0A1B0AC90"/>
<dbReference type="Proteomes" id="UP000092445">
    <property type="component" value="Unassembled WGS sequence"/>
</dbReference>
<organism evidence="3 4">
    <name type="scientific">Glossina pallidipes</name>
    <name type="common">Tsetse fly</name>
    <dbReference type="NCBI Taxonomy" id="7398"/>
    <lineage>
        <taxon>Eukaryota</taxon>
        <taxon>Metazoa</taxon>
        <taxon>Ecdysozoa</taxon>
        <taxon>Arthropoda</taxon>
        <taxon>Hexapoda</taxon>
        <taxon>Insecta</taxon>
        <taxon>Pterygota</taxon>
        <taxon>Neoptera</taxon>
        <taxon>Endopterygota</taxon>
        <taxon>Diptera</taxon>
        <taxon>Brachycera</taxon>
        <taxon>Muscomorpha</taxon>
        <taxon>Hippoboscoidea</taxon>
        <taxon>Glossinidae</taxon>
        <taxon>Glossina</taxon>
    </lineage>
</organism>
<evidence type="ECO:0000313" key="4">
    <source>
        <dbReference type="Proteomes" id="UP000092445"/>
    </source>
</evidence>
<keyword evidence="4" id="KW-1185">Reference proteome</keyword>
<protein>
    <submittedName>
        <fullName evidence="3">Uncharacterized protein</fullName>
    </submittedName>
</protein>
<dbReference type="GO" id="GO:0004653">
    <property type="term" value="F:polypeptide N-acetylgalactosaminyltransferase activity"/>
    <property type="evidence" value="ECO:0007669"/>
    <property type="project" value="TreeGrafter"/>
</dbReference>